<reference evidence="2 4" key="1">
    <citation type="submission" date="2015-12" db="EMBL/GenBank/DDBJ databases">
        <title>Intraspecies pangenome expansion in the marine bacterium Alteromonas.</title>
        <authorList>
            <person name="Lopez-Perez M."/>
            <person name="Rodriguez-Valera F."/>
        </authorList>
    </citation>
    <scope>NUCLEOTIDE SEQUENCE [LARGE SCALE GENOMIC DNA]</scope>
    <source>
        <strain evidence="2 4">LMG 21861</strain>
    </source>
</reference>
<dbReference type="RefSeq" id="WP_057790851.1">
    <property type="nucleotide sequence ID" value="NZ_CANLMS010000007.1"/>
</dbReference>
<protein>
    <submittedName>
        <fullName evidence="3">Uncharacterized protein</fullName>
    </submittedName>
</protein>
<feature type="region of interest" description="Disordered" evidence="1">
    <location>
        <begin position="1"/>
        <end position="43"/>
    </location>
</feature>
<evidence type="ECO:0000313" key="4">
    <source>
        <dbReference type="Proteomes" id="UP000056750"/>
    </source>
</evidence>
<evidence type="ECO:0000256" key="1">
    <source>
        <dbReference type="SAM" id="MobiDB-lite"/>
    </source>
</evidence>
<evidence type="ECO:0000313" key="3">
    <source>
        <dbReference type="EMBL" id="MDO6577342.1"/>
    </source>
</evidence>
<name>A0AAW7Z015_9ALTE</name>
<dbReference type="GeneID" id="83258800"/>
<dbReference type="EMBL" id="CP013926">
    <property type="protein sequence ID" value="AMJ74943.1"/>
    <property type="molecule type" value="Genomic_DNA"/>
</dbReference>
<gene>
    <name evidence="2" type="ORF">AVL57_13795</name>
    <name evidence="3" type="ORF">Q4527_08050</name>
</gene>
<feature type="compositionally biased region" description="Low complexity" evidence="1">
    <location>
        <begin position="30"/>
        <end position="42"/>
    </location>
</feature>
<dbReference type="KEGG" id="asq:AVL57_13795"/>
<keyword evidence="4" id="KW-1185">Reference proteome</keyword>
<organism evidence="3 5">
    <name type="scientific">Alteromonas stellipolaris</name>
    <dbReference type="NCBI Taxonomy" id="233316"/>
    <lineage>
        <taxon>Bacteria</taxon>
        <taxon>Pseudomonadati</taxon>
        <taxon>Pseudomonadota</taxon>
        <taxon>Gammaproteobacteria</taxon>
        <taxon>Alteromonadales</taxon>
        <taxon>Alteromonadaceae</taxon>
        <taxon>Alteromonas/Salinimonas group</taxon>
        <taxon>Alteromonas</taxon>
    </lineage>
</organism>
<reference evidence="3" key="2">
    <citation type="submission" date="2023-07" db="EMBL/GenBank/DDBJ databases">
        <title>Genome content predicts the carbon catabolic preferences of heterotrophic bacteria.</title>
        <authorList>
            <person name="Gralka M."/>
        </authorList>
    </citation>
    <scope>NUCLEOTIDE SEQUENCE</scope>
    <source>
        <strain evidence="3">F2M12</strain>
    </source>
</reference>
<feature type="compositionally biased region" description="Polar residues" evidence="1">
    <location>
        <begin position="1"/>
        <end position="18"/>
    </location>
</feature>
<accession>A0AAW7Z015</accession>
<sequence length="100" mass="11064">MHITNNFSIPSSHQSEPSQGRVAKVNKDAQQQGNGEGKQQNNHIVVAPDAQGTDNAQAYQRFVREDSAGYSQQAIASYTSFEKQQERESVQSMFGVDIYA</sequence>
<dbReference type="Proteomes" id="UP001170717">
    <property type="component" value="Unassembled WGS sequence"/>
</dbReference>
<dbReference type="AlphaFoldDB" id="A0AAW7Z015"/>
<evidence type="ECO:0000313" key="5">
    <source>
        <dbReference type="Proteomes" id="UP001170717"/>
    </source>
</evidence>
<proteinExistence type="predicted"/>
<dbReference type="Proteomes" id="UP000056750">
    <property type="component" value="Chromosome"/>
</dbReference>
<dbReference type="EMBL" id="JAUOQI010000004">
    <property type="protein sequence ID" value="MDO6577342.1"/>
    <property type="molecule type" value="Genomic_DNA"/>
</dbReference>
<evidence type="ECO:0000313" key="2">
    <source>
        <dbReference type="EMBL" id="AMJ74943.1"/>
    </source>
</evidence>